<reference evidence="1 2" key="1">
    <citation type="journal article" date="2015" name="Genome Biol. Evol.">
        <title>Characterization of Three Mycobacterium spp. with Potential Use in Bioremediation by Genome Sequencing and Comparative Genomics.</title>
        <authorList>
            <person name="Das S."/>
            <person name="Pettersson B.M."/>
            <person name="Behra P.R."/>
            <person name="Ramesh M."/>
            <person name="Dasgupta S."/>
            <person name="Bhattacharya A."/>
            <person name="Kirsebom L.A."/>
        </authorList>
    </citation>
    <scope>NUCLEOTIDE SEQUENCE [LARGE SCALE GENOMIC DNA]</scope>
    <source>
        <strain evidence="1 2">DSM 44219</strain>
    </source>
</reference>
<accession>A0A0J6VTG6</accession>
<proteinExistence type="predicted"/>
<dbReference type="AlphaFoldDB" id="A0A0J6VTG6"/>
<organism evidence="1 2">
    <name type="scientific">Mycolicibacterium chubuense</name>
    <name type="common">Mycobacterium chubuense</name>
    <dbReference type="NCBI Taxonomy" id="1800"/>
    <lineage>
        <taxon>Bacteria</taxon>
        <taxon>Bacillati</taxon>
        <taxon>Actinomycetota</taxon>
        <taxon>Actinomycetes</taxon>
        <taxon>Mycobacteriales</taxon>
        <taxon>Mycobacteriaceae</taxon>
        <taxon>Mycolicibacterium</taxon>
    </lineage>
</organism>
<dbReference type="EMBL" id="JYNX01000062">
    <property type="protein sequence ID" value="KMO72768.1"/>
    <property type="molecule type" value="Genomic_DNA"/>
</dbReference>
<evidence type="ECO:0008006" key="3">
    <source>
        <dbReference type="Google" id="ProtNLM"/>
    </source>
</evidence>
<gene>
    <name evidence="1" type="ORF">MCHUDSM44219_04755</name>
</gene>
<comment type="caution">
    <text evidence="1">The sequence shown here is derived from an EMBL/GenBank/DDBJ whole genome shotgun (WGS) entry which is preliminary data.</text>
</comment>
<dbReference type="RefSeq" id="WP_048420645.1">
    <property type="nucleotide sequence ID" value="NZ_JYNX01000062.1"/>
</dbReference>
<dbReference type="OrthoDB" id="3786994at2"/>
<dbReference type="PATRIC" id="fig|1800.3.peg.4782"/>
<protein>
    <recommendedName>
        <fullName evidence="3">GAF domain-containing protein</fullName>
    </recommendedName>
</protein>
<dbReference type="Proteomes" id="UP000036176">
    <property type="component" value="Unassembled WGS sequence"/>
</dbReference>
<keyword evidence="2" id="KW-1185">Reference proteome</keyword>
<sequence length="136" mass="15414">MTSVYRAPMRSRRDDIDAHAGVERGLREGLCGFGRFDVPARRVSRFAEVPDGSFVWTRDGDGLFWLGRLTGPYVYDADGEDVDLVHVRPCRWRDTPLVEMRCPSAVLATFARGGRNFQQIHDADVGVESARLWEQD</sequence>
<evidence type="ECO:0000313" key="1">
    <source>
        <dbReference type="EMBL" id="KMO72768.1"/>
    </source>
</evidence>
<name>A0A0J6VTG6_MYCCU</name>
<evidence type="ECO:0000313" key="2">
    <source>
        <dbReference type="Proteomes" id="UP000036176"/>
    </source>
</evidence>